<name>A0A0F9HCY7_9ZZZZ</name>
<dbReference type="AlphaFoldDB" id="A0A0F9HCY7"/>
<accession>A0A0F9HCY7</accession>
<dbReference type="EMBL" id="LAZR01025102">
    <property type="protein sequence ID" value="KKL72987.1"/>
    <property type="molecule type" value="Genomic_DNA"/>
</dbReference>
<evidence type="ECO:0000313" key="1">
    <source>
        <dbReference type="EMBL" id="KKL72987.1"/>
    </source>
</evidence>
<reference evidence="1" key="1">
    <citation type="journal article" date="2015" name="Nature">
        <title>Complex archaea that bridge the gap between prokaryotes and eukaryotes.</title>
        <authorList>
            <person name="Spang A."/>
            <person name="Saw J.H."/>
            <person name="Jorgensen S.L."/>
            <person name="Zaremba-Niedzwiedzka K."/>
            <person name="Martijn J."/>
            <person name="Lind A.E."/>
            <person name="van Eijk R."/>
            <person name="Schleper C."/>
            <person name="Guy L."/>
            <person name="Ettema T.J."/>
        </authorList>
    </citation>
    <scope>NUCLEOTIDE SEQUENCE</scope>
</reference>
<organism evidence="1">
    <name type="scientific">marine sediment metagenome</name>
    <dbReference type="NCBI Taxonomy" id="412755"/>
    <lineage>
        <taxon>unclassified sequences</taxon>
        <taxon>metagenomes</taxon>
        <taxon>ecological metagenomes</taxon>
    </lineage>
</organism>
<comment type="caution">
    <text evidence="1">The sequence shown here is derived from an EMBL/GenBank/DDBJ whole genome shotgun (WGS) entry which is preliminary data.</text>
</comment>
<proteinExistence type="predicted"/>
<sequence length="192" mass="21911">MASSLLKHPKIDQINLDLATMSPYAVAKKYGLTKPKVTRYRDNEWRELAADALNAPIQKRAKNVPKKRTERTQTFPSKQALANVINRDQEHKELIVLSGPQILVKIHEIIKDLDDARKTVMEDEDWSKMIMASKVLLDAGYRLLEIQTKADAMSHDSLESNPEWINMRTLIINALQKHPEALDALTQVMLCD</sequence>
<protein>
    <submittedName>
        <fullName evidence="1">Uncharacterized protein</fullName>
    </submittedName>
</protein>
<gene>
    <name evidence="1" type="ORF">LCGC14_2079440</name>
</gene>